<organism evidence="1">
    <name type="scientific">Drosophila melanogaster</name>
    <name type="common">Fruit fly</name>
    <dbReference type="NCBI Taxonomy" id="7227"/>
    <lineage>
        <taxon>Eukaryota</taxon>
        <taxon>Metazoa</taxon>
        <taxon>Ecdysozoa</taxon>
        <taxon>Arthropoda</taxon>
        <taxon>Hexapoda</taxon>
        <taxon>Insecta</taxon>
        <taxon>Pterygota</taxon>
        <taxon>Neoptera</taxon>
        <taxon>Endopterygota</taxon>
        <taxon>Diptera</taxon>
        <taxon>Brachycera</taxon>
        <taxon>Muscomorpha</taxon>
        <taxon>Ephydroidea</taxon>
        <taxon>Drosophilidae</taxon>
        <taxon>Drosophila</taxon>
        <taxon>Sophophora</taxon>
    </lineage>
</organism>
<evidence type="ECO:0000313" key="2">
    <source>
        <dbReference type="FlyBase" id="FBgn0004910"/>
    </source>
</evidence>
<gene>
    <name evidence="1 2" type="primary">Eip63F-1</name>
    <name evidence="2" type="ORF">CG15855</name>
</gene>
<dbReference type="EMBL" id="AY060234">
    <property type="protein sequence ID" value="AAL25273.1"/>
    <property type="molecule type" value="mRNA"/>
</dbReference>
<name>Q95TC2_DROME</name>
<proteinExistence type="evidence at transcript level"/>
<reference evidence="1" key="1">
    <citation type="submission" date="2001-10" db="EMBL/GenBank/DDBJ databases">
        <authorList>
            <person name="Stapleton M."/>
            <person name="Brokstein P."/>
            <person name="Hong L."/>
            <person name="Agbayani A."/>
            <person name="Carlson J."/>
            <person name="Champe M."/>
            <person name="Chavez C."/>
            <person name="Dorsett V."/>
            <person name="Farfan D."/>
            <person name="Frise E."/>
            <person name="George R."/>
            <person name="Gonzalez M."/>
            <person name="Guarin H."/>
            <person name="Li P."/>
            <person name="Liao G."/>
            <person name="Miranda A."/>
            <person name="Mungall C.J."/>
            <person name="Nunoo J."/>
            <person name="Pacleb J."/>
            <person name="Paragas V."/>
            <person name="Park S."/>
            <person name="Phouanenavong S."/>
            <person name="Wan K."/>
            <person name="Yu C."/>
            <person name="Lewis S.E."/>
            <person name="Rubin G.M."/>
            <person name="Celniker S."/>
        </authorList>
    </citation>
    <scope>NUCLEOTIDE SEQUENCE</scope>
    <source>
        <strain evidence="1">Berkeley</strain>
    </source>
</reference>
<sequence>MYVCTSMQVVFYDLLMCLPTICRTIYLPNNITTYIHDYCLC</sequence>
<protein>
    <submittedName>
        <fullName evidence="1">GH03109p</fullName>
    </submittedName>
</protein>
<accession>Q95TC2</accession>
<dbReference type="FlyBase" id="FBgn0004910">
    <property type="gene designation" value="Eip63F-1"/>
</dbReference>
<dbReference type="AGR" id="FB:FBgn0004910"/>
<dbReference type="AlphaFoldDB" id="Q95TC2"/>
<dbReference type="OrthoDB" id="26525at2759"/>
<evidence type="ECO:0000313" key="1">
    <source>
        <dbReference type="EMBL" id="AAL25273.1"/>
    </source>
</evidence>